<dbReference type="AlphaFoldDB" id="A0A8J4BAK2"/>
<proteinExistence type="predicted"/>
<evidence type="ECO:0000256" key="1">
    <source>
        <dbReference type="SAM" id="MobiDB-lite"/>
    </source>
</evidence>
<feature type="region of interest" description="Disordered" evidence="1">
    <location>
        <begin position="1"/>
        <end position="33"/>
    </location>
</feature>
<gene>
    <name evidence="2" type="ORF">Vafri_12742</name>
</gene>
<dbReference type="EMBL" id="BNCO01000028">
    <property type="protein sequence ID" value="GIL57532.1"/>
    <property type="molecule type" value="Genomic_DNA"/>
</dbReference>
<sequence>MGVGGHEGRTKIKGRERTAPHLLTRQEEESADFSPQVTYVSICISRGTTCWSLWRASRCGVLAAKAARALAAAARTSLRTAWAARRHGGAAWATMLVGPDGQWGSDDGGSGANKAWAHTGTSIVHQI</sequence>
<accession>A0A8J4BAK2</accession>
<protein>
    <submittedName>
        <fullName evidence="2">Uncharacterized protein</fullName>
    </submittedName>
</protein>
<reference evidence="2" key="1">
    <citation type="journal article" date="2021" name="Proc. Natl. Acad. Sci. U.S.A.">
        <title>Three genomes in the algal genus Volvox reveal the fate of a haploid sex-determining region after a transition to homothallism.</title>
        <authorList>
            <person name="Yamamoto K."/>
            <person name="Hamaji T."/>
            <person name="Kawai-Toyooka H."/>
            <person name="Matsuzaki R."/>
            <person name="Takahashi F."/>
            <person name="Nishimura Y."/>
            <person name="Kawachi M."/>
            <person name="Noguchi H."/>
            <person name="Minakuchi Y."/>
            <person name="Umen J.G."/>
            <person name="Toyoda A."/>
            <person name="Nozaki H."/>
        </authorList>
    </citation>
    <scope>NUCLEOTIDE SEQUENCE</scope>
    <source>
        <strain evidence="2">NIES-3780</strain>
    </source>
</reference>
<organism evidence="2 3">
    <name type="scientific">Volvox africanus</name>
    <dbReference type="NCBI Taxonomy" id="51714"/>
    <lineage>
        <taxon>Eukaryota</taxon>
        <taxon>Viridiplantae</taxon>
        <taxon>Chlorophyta</taxon>
        <taxon>core chlorophytes</taxon>
        <taxon>Chlorophyceae</taxon>
        <taxon>CS clade</taxon>
        <taxon>Chlamydomonadales</taxon>
        <taxon>Volvocaceae</taxon>
        <taxon>Volvox</taxon>
    </lineage>
</organism>
<keyword evidence="3" id="KW-1185">Reference proteome</keyword>
<dbReference type="Proteomes" id="UP000747399">
    <property type="component" value="Unassembled WGS sequence"/>
</dbReference>
<evidence type="ECO:0000313" key="3">
    <source>
        <dbReference type="Proteomes" id="UP000747399"/>
    </source>
</evidence>
<name>A0A8J4BAK2_9CHLO</name>
<comment type="caution">
    <text evidence="2">The sequence shown here is derived from an EMBL/GenBank/DDBJ whole genome shotgun (WGS) entry which is preliminary data.</text>
</comment>
<evidence type="ECO:0000313" key="2">
    <source>
        <dbReference type="EMBL" id="GIL57532.1"/>
    </source>
</evidence>
<feature type="compositionally biased region" description="Basic and acidic residues" evidence="1">
    <location>
        <begin position="1"/>
        <end position="28"/>
    </location>
</feature>